<dbReference type="OrthoDB" id="3234690at2759"/>
<dbReference type="SUPFAM" id="SSF50630">
    <property type="entry name" value="Acid proteases"/>
    <property type="match status" value="1"/>
</dbReference>
<organism evidence="3 4">
    <name type="scientific">Tulasnella calospora MUT 4182</name>
    <dbReference type="NCBI Taxonomy" id="1051891"/>
    <lineage>
        <taxon>Eukaryota</taxon>
        <taxon>Fungi</taxon>
        <taxon>Dikarya</taxon>
        <taxon>Basidiomycota</taxon>
        <taxon>Agaricomycotina</taxon>
        <taxon>Agaricomycetes</taxon>
        <taxon>Cantharellales</taxon>
        <taxon>Tulasnellaceae</taxon>
        <taxon>Tulasnella</taxon>
    </lineage>
</organism>
<keyword evidence="4" id="KW-1185">Reference proteome</keyword>
<evidence type="ECO:0000259" key="2">
    <source>
        <dbReference type="PROSITE" id="PS51767"/>
    </source>
</evidence>
<sequence length="371" mass="39494">MAQFTFVLATLLAVHLNFATAFRLRARADGGGQGVLQIPIRNVHNQMYTVHIEMANPPVWFNFSLALTQAYSAVIGVGCPNCSTDPTQHQYNPAASSYYIPPPTSAQNTTLKVGGKTVSGQLAKENCGFKQEDGEWWRYKNQSLIIASSGTDSSAFGGSGGIAGFGQSNAQNPQDTLINQYLTSNQTTLSQFVFGLALYDQSTTKASNGVELQGDSSGGFMHLDGPDAAFYTGSIQTFPVAGSDLSTSWGAVPGQLGSFDWTVQTQGWLVKTAAGDVTGSQGMYGTMEASYPYLLLPQKDANKLYAAIPGSVPYNLPTNAVDTKGVPVYQDNLSLSWALPCNTTASTSFFVNFQGVSVPLLPSDFMTQIGS</sequence>
<dbReference type="InterPro" id="IPR021109">
    <property type="entry name" value="Peptidase_aspartic_dom_sf"/>
</dbReference>
<reference evidence="3 4" key="1">
    <citation type="submission" date="2014-04" db="EMBL/GenBank/DDBJ databases">
        <authorList>
            <consortium name="DOE Joint Genome Institute"/>
            <person name="Kuo A."/>
            <person name="Girlanda M."/>
            <person name="Perotto S."/>
            <person name="Kohler A."/>
            <person name="Nagy L.G."/>
            <person name="Floudas D."/>
            <person name="Copeland A."/>
            <person name="Barry K.W."/>
            <person name="Cichocki N."/>
            <person name="Veneault-Fourrey C."/>
            <person name="LaButti K."/>
            <person name="Lindquist E.A."/>
            <person name="Lipzen A."/>
            <person name="Lundell T."/>
            <person name="Morin E."/>
            <person name="Murat C."/>
            <person name="Sun H."/>
            <person name="Tunlid A."/>
            <person name="Henrissat B."/>
            <person name="Grigoriev I.V."/>
            <person name="Hibbett D.S."/>
            <person name="Martin F."/>
            <person name="Nordberg H.P."/>
            <person name="Cantor M.N."/>
            <person name="Hua S.X."/>
        </authorList>
    </citation>
    <scope>NUCLEOTIDE SEQUENCE [LARGE SCALE GENOMIC DNA]</scope>
    <source>
        <strain evidence="3 4">MUT 4182</strain>
    </source>
</reference>
<dbReference type="HOGENOM" id="CLU_747162_0_0_1"/>
<evidence type="ECO:0000313" key="4">
    <source>
        <dbReference type="Proteomes" id="UP000054248"/>
    </source>
</evidence>
<evidence type="ECO:0000313" key="3">
    <source>
        <dbReference type="EMBL" id="KIO18621.1"/>
    </source>
</evidence>
<reference evidence="4" key="2">
    <citation type="submission" date="2015-01" db="EMBL/GenBank/DDBJ databases">
        <title>Evolutionary Origins and Diversification of the Mycorrhizal Mutualists.</title>
        <authorList>
            <consortium name="DOE Joint Genome Institute"/>
            <consortium name="Mycorrhizal Genomics Consortium"/>
            <person name="Kohler A."/>
            <person name="Kuo A."/>
            <person name="Nagy L.G."/>
            <person name="Floudas D."/>
            <person name="Copeland A."/>
            <person name="Barry K.W."/>
            <person name="Cichocki N."/>
            <person name="Veneault-Fourrey C."/>
            <person name="LaButti K."/>
            <person name="Lindquist E.A."/>
            <person name="Lipzen A."/>
            <person name="Lundell T."/>
            <person name="Morin E."/>
            <person name="Murat C."/>
            <person name="Riley R."/>
            <person name="Ohm R."/>
            <person name="Sun H."/>
            <person name="Tunlid A."/>
            <person name="Henrissat B."/>
            <person name="Grigoriev I.V."/>
            <person name="Hibbett D.S."/>
            <person name="Martin F."/>
        </authorList>
    </citation>
    <scope>NUCLEOTIDE SEQUENCE [LARGE SCALE GENOMIC DNA]</scope>
    <source>
        <strain evidence="4">MUT 4182</strain>
    </source>
</reference>
<feature type="signal peptide" evidence="1">
    <location>
        <begin position="1"/>
        <end position="21"/>
    </location>
</feature>
<keyword evidence="1" id="KW-0732">Signal</keyword>
<feature type="non-terminal residue" evidence="3">
    <location>
        <position position="371"/>
    </location>
</feature>
<evidence type="ECO:0000256" key="1">
    <source>
        <dbReference type="SAM" id="SignalP"/>
    </source>
</evidence>
<accession>A0A0C3Q562</accession>
<dbReference type="Gene3D" id="2.40.70.10">
    <property type="entry name" value="Acid Proteases"/>
    <property type="match status" value="2"/>
</dbReference>
<feature type="domain" description="Peptidase A1" evidence="2">
    <location>
        <begin position="48"/>
        <end position="371"/>
    </location>
</feature>
<dbReference type="InterPro" id="IPR033121">
    <property type="entry name" value="PEPTIDASE_A1"/>
</dbReference>
<dbReference type="AlphaFoldDB" id="A0A0C3Q562"/>
<dbReference type="STRING" id="1051891.A0A0C3Q562"/>
<dbReference type="EMBL" id="KN823273">
    <property type="protein sequence ID" value="KIO18621.1"/>
    <property type="molecule type" value="Genomic_DNA"/>
</dbReference>
<dbReference type="PROSITE" id="PS51767">
    <property type="entry name" value="PEPTIDASE_A1"/>
    <property type="match status" value="1"/>
</dbReference>
<feature type="chain" id="PRO_5002168552" description="Peptidase A1 domain-containing protein" evidence="1">
    <location>
        <begin position="22"/>
        <end position="371"/>
    </location>
</feature>
<gene>
    <name evidence="3" type="ORF">M407DRAFT_31731</name>
</gene>
<protein>
    <recommendedName>
        <fullName evidence="2">Peptidase A1 domain-containing protein</fullName>
    </recommendedName>
</protein>
<proteinExistence type="predicted"/>
<name>A0A0C3Q562_9AGAM</name>
<dbReference type="Proteomes" id="UP000054248">
    <property type="component" value="Unassembled WGS sequence"/>
</dbReference>